<evidence type="ECO:0000256" key="9">
    <source>
        <dbReference type="ARBA" id="ARBA00023242"/>
    </source>
</evidence>
<dbReference type="InterPro" id="IPR004181">
    <property type="entry name" value="Znf_MIZ"/>
</dbReference>
<dbReference type="UniPathway" id="UPA00886"/>
<evidence type="ECO:0000256" key="4">
    <source>
        <dbReference type="ARBA" id="ARBA00022679"/>
    </source>
</evidence>
<keyword evidence="7" id="KW-0833">Ubl conjugation pathway</keyword>
<feature type="domain" description="SP-RING-type" evidence="13">
    <location>
        <begin position="385"/>
        <end position="468"/>
    </location>
</feature>
<dbReference type="Pfam" id="PF25527">
    <property type="entry name" value="GBD-like_ZMIZ1_ZMIZ2"/>
    <property type="match status" value="1"/>
</dbReference>
<dbReference type="InterPro" id="IPR011011">
    <property type="entry name" value="Znf_FYVE_PHD"/>
</dbReference>
<comment type="subcellular location">
    <subcellularLocation>
        <location evidence="1">Nucleus</location>
    </subcellularLocation>
</comment>
<dbReference type="PANTHER" id="PTHR10782:SF4">
    <property type="entry name" value="TONALLI, ISOFORM E"/>
    <property type="match status" value="1"/>
</dbReference>
<dbReference type="CDD" id="cd16650">
    <property type="entry name" value="SP-RING_PIAS-like"/>
    <property type="match status" value="1"/>
</dbReference>
<evidence type="ECO:0000256" key="2">
    <source>
        <dbReference type="ARBA" id="ARBA00004718"/>
    </source>
</evidence>
<feature type="compositionally biased region" description="Polar residues" evidence="11">
    <location>
        <begin position="709"/>
        <end position="718"/>
    </location>
</feature>
<dbReference type="PROSITE" id="PS50800">
    <property type="entry name" value="SAP"/>
    <property type="match status" value="1"/>
</dbReference>
<keyword evidence="4" id="KW-0808">Transferase</keyword>
<dbReference type="PANTHER" id="PTHR10782">
    <property type="entry name" value="ZINC FINGER MIZ DOMAIN-CONTAINING PROTEIN"/>
    <property type="match status" value="1"/>
</dbReference>
<evidence type="ECO:0000259" key="13">
    <source>
        <dbReference type="PROSITE" id="PS51044"/>
    </source>
</evidence>
<dbReference type="SUPFAM" id="SSF68906">
    <property type="entry name" value="SAP domain"/>
    <property type="match status" value="1"/>
</dbReference>
<keyword evidence="9" id="KW-0539">Nucleus</keyword>
<dbReference type="AlphaFoldDB" id="A0A6G0X007"/>
<dbReference type="PROSITE" id="PS51044">
    <property type="entry name" value="ZF_SP_RING"/>
    <property type="match status" value="1"/>
</dbReference>
<protein>
    <recommendedName>
        <fullName evidence="16">SP-RING-type domain-containing protein</fullName>
    </recommendedName>
</protein>
<evidence type="ECO:0000256" key="1">
    <source>
        <dbReference type="ARBA" id="ARBA00004123"/>
    </source>
</evidence>
<dbReference type="GO" id="GO:0000785">
    <property type="term" value="C:chromatin"/>
    <property type="evidence" value="ECO:0007669"/>
    <property type="project" value="TreeGrafter"/>
</dbReference>
<evidence type="ECO:0000256" key="5">
    <source>
        <dbReference type="ARBA" id="ARBA00022723"/>
    </source>
</evidence>
<comment type="caution">
    <text evidence="14">The sequence shown here is derived from an EMBL/GenBank/DDBJ whole genome shotgun (WGS) entry which is preliminary data.</text>
</comment>
<dbReference type="InterPro" id="IPR013083">
    <property type="entry name" value="Znf_RING/FYVE/PHD"/>
</dbReference>
<evidence type="ECO:0000256" key="7">
    <source>
        <dbReference type="ARBA" id="ARBA00022786"/>
    </source>
</evidence>
<evidence type="ECO:0000313" key="15">
    <source>
        <dbReference type="Proteomes" id="UP000481153"/>
    </source>
</evidence>
<evidence type="ECO:0000256" key="3">
    <source>
        <dbReference type="ARBA" id="ARBA00005383"/>
    </source>
</evidence>
<evidence type="ECO:0000256" key="6">
    <source>
        <dbReference type="ARBA" id="ARBA00022771"/>
    </source>
</evidence>
<dbReference type="InterPro" id="IPR036361">
    <property type="entry name" value="SAP_dom_sf"/>
</dbReference>
<accession>A0A6G0X007</accession>
<evidence type="ECO:0000256" key="10">
    <source>
        <dbReference type="PROSITE-ProRule" id="PRU00452"/>
    </source>
</evidence>
<dbReference type="Gene3D" id="2.60.120.780">
    <property type="entry name" value="PINIT domain"/>
    <property type="match status" value="1"/>
</dbReference>
<keyword evidence="5" id="KW-0479">Metal-binding</keyword>
<dbReference type="GO" id="GO:0016925">
    <property type="term" value="P:protein sumoylation"/>
    <property type="evidence" value="ECO:0007669"/>
    <property type="project" value="UniProtKB-UniPathway"/>
</dbReference>
<dbReference type="InterPro" id="IPR003034">
    <property type="entry name" value="SAP_dom"/>
</dbReference>
<dbReference type="Gene3D" id="3.30.40.10">
    <property type="entry name" value="Zinc/RING finger domain, C3HC4 (zinc finger)"/>
    <property type="match status" value="1"/>
</dbReference>
<dbReference type="SUPFAM" id="SSF57903">
    <property type="entry name" value="FYVE/PHD zinc finger"/>
    <property type="match status" value="1"/>
</dbReference>
<evidence type="ECO:0000259" key="12">
    <source>
        <dbReference type="PROSITE" id="PS50800"/>
    </source>
</evidence>
<dbReference type="GO" id="GO:0061665">
    <property type="term" value="F:SUMO ligase activity"/>
    <property type="evidence" value="ECO:0007669"/>
    <property type="project" value="TreeGrafter"/>
</dbReference>
<dbReference type="Pfam" id="PF02037">
    <property type="entry name" value="SAP"/>
    <property type="match status" value="1"/>
</dbReference>
<keyword evidence="15" id="KW-1185">Reference proteome</keyword>
<dbReference type="InterPro" id="IPR038654">
    <property type="entry name" value="PINIT_sf"/>
</dbReference>
<proteinExistence type="inferred from homology"/>
<evidence type="ECO:0000256" key="11">
    <source>
        <dbReference type="SAM" id="MobiDB-lite"/>
    </source>
</evidence>
<feature type="domain" description="SAP" evidence="12">
    <location>
        <begin position="20"/>
        <end position="54"/>
    </location>
</feature>
<sequence length="730" mass="81375">MDATETVTPPIPLSTMGERLASLKVPDLKLLTKTMGLSNQGRKQDLIDRVVQKCMQFHSLQDASDPQSRYYRSHIQKGYQEMDRLINTVPNQMHHQQHHQHNQQPLPMPKSLQAMQPPPHLFMGHLHPNNRTWTAPPAPQPLKPFSKMPVQLQLEMSYGFAPELDGARCLCPVKASRGATVTKCVGCAMRIHAKCHQTQMVEEWHCEICRSKIFEPFFRVLQTYGAPQFCRFSAAMRQHLYYEISDVELLATKQRKGTDPGCLELQLRCFSTKEPVSEGHCWPTCCSISINGYPCQVVQRAVPGQTNTSKVLREQPLNLLQFTQPGRNTIEIRTAESLQNVYVFIVQRVEKQALDYLVEQVVQQSMTITYEKAKADVIKSFGSEDDDDVVATCTMLSVRCPLGLCVIDLPVRGIKCQHLQCFDLKTFLMFNRSARSRAWKCIVCHKFIAISELRIDPYLKQLLREVADDEELEEVEIFPDATWKKRIVEDEKEKKPKIEEAAAVIPDDVSETAPAPAPLVPLDSIDLTLSSDDEEDRPLIDLVPAPLPAMNSLWPSPIEAPQAIAAPPLRTTNNGWGALPTATAPQSAPLATTDPPSFGSSVLLDSGFDDPWITSVHEAPGASRLNPISADFGYPGAAPASTSMGRPASIQATSGFPYAPSLTSYMNPPPSTNGPPMWPATHGIPAKARKRLHRGDELLQQQQQQQQQPFSSSRSAMSMANVIYLDDDSE</sequence>
<keyword evidence="8" id="KW-0862">Zinc</keyword>
<keyword evidence="6 10" id="KW-0863">Zinc-finger</keyword>
<gene>
    <name evidence="14" type="ORF">Ae201684_010010</name>
</gene>
<comment type="similarity">
    <text evidence="3">Belongs to the PIAS family.</text>
</comment>
<feature type="region of interest" description="Disordered" evidence="11">
    <location>
        <begin position="681"/>
        <end position="730"/>
    </location>
</feature>
<dbReference type="EMBL" id="VJMJ01000126">
    <property type="protein sequence ID" value="KAF0733193.1"/>
    <property type="molecule type" value="Genomic_DNA"/>
</dbReference>
<dbReference type="Pfam" id="PF02891">
    <property type="entry name" value="zf-MIZ"/>
    <property type="match status" value="1"/>
</dbReference>
<reference evidence="14 15" key="1">
    <citation type="submission" date="2019-07" db="EMBL/GenBank/DDBJ databases">
        <title>Genomics analysis of Aphanomyces spp. identifies a new class of oomycete effector associated with host adaptation.</title>
        <authorList>
            <person name="Gaulin E."/>
        </authorList>
    </citation>
    <scope>NUCLEOTIDE SEQUENCE [LARGE SCALE GENOMIC DNA]</scope>
    <source>
        <strain evidence="14 15">ATCC 201684</strain>
    </source>
</reference>
<name>A0A6G0X007_9STRA</name>
<dbReference type="InterPro" id="IPR057847">
    <property type="entry name" value="ZMIZ1/ZMIZ2_GBD-like"/>
</dbReference>
<evidence type="ECO:0000256" key="8">
    <source>
        <dbReference type="ARBA" id="ARBA00022833"/>
    </source>
</evidence>
<dbReference type="GO" id="GO:0008270">
    <property type="term" value="F:zinc ion binding"/>
    <property type="evidence" value="ECO:0007669"/>
    <property type="project" value="UniProtKB-KW"/>
</dbReference>
<dbReference type="VEuPathDB" id="FungiDB:AeMF1_012809"/>
<organism evidence="14 15">
    <name type="scientific">Aphanomyces euteiches</name>
    <dbReference type="NCBI Taxonomy" id="100861"/>
    <lineage>
        <taxon>Eukaryota</taxon>
        <taxon>Sar</taxon>
        <taxon>Stramenopiles</taxon>
        <taxon>Oomycota</taxon>
        <taxon>Saprolegniomycetes</taxon>
        <taxon>Saprolegniales</taxon>
        <taxon>Verrucalvaceae</taxon>
        <taxon>Aphanomyces</taxon>
    </lineage>
</organism>
<dbReference type="Gene3D" id="1.10.720.30">
    <property type="entry name" value="SAP domain"/>
    <property type="match status" value="1"/>
</dbReference>
<dbReference type="GO" id="GO:0005634">
    <property type="term" value="C:nucleus"/>
    <property type="evidence" value="ECO:0007669"/>
    <property type="project" value="UniProtKB-SubCell"/>
</dbReference>
<dbReference type="Proteomes" id="UP000481153">
    <property type="component" value="Unassembled WGS sequence"/>
</dbReference>
<dbReference type="SMART" id="SM00513">
    <property type="entry name" value="SAP"/>
    <property type="match status" value="1"/>
</dbReference>
<evidence type="ECO:0008006" key="16">
    <source>
        <dbReference type="Google" id="ProtNLM"/>
    </source>
</evidence>
<comment type="pathway">
    <text evidence="2">Protein modification; protein sumoylation.</text>
</comment>
<evidence type="ECO:0000313" key="14">
    <source>
        <dbReference type="EMBL" id="KAF0733193.1"/>
    </source>
</evidence>